<dbReference type="EMBL" id="JBBPBM010000003">
    <property type="protein sequence ID" value="KAK8592910.1"/>
    <property type="molecule type" value="Genomic_DNA"/>
</dbReference>
<name>A0ABR2G1H1_9ROSI</name>
<protein>
    <submittedName>
        <fullName evidence="2">Uncharacterized protein</fullName>
    </submittedName>
</protein>
<organism evidence="2 3">
    <name type="scientific">Hibiscus sabdariffa</name>
    <name type="common">roselle</name>
    <dbReference type="NCBI Taxonomy" id="183260"/>
    <lineage>
        <taxon>Eukaryota</taxon>
        <taxon>Viridiplantae</taxon>
        <taxon>Streptophyta</taxon>
        <taxon>Embryophyta</taxon>
        <taxon>Tracheophyta</taxon>
        <taxon>Spermatophyta</taxon>
        <taxon>Magnoliopsida</taxon>
        <taxon>eudicotyledons</taxon>
        <taxon>Gunneridae</taxon>
        <taxon>Pentapetalae</taxon>
        <taxon>rosids</taxon>
        <taxon>malvids</taxon>
        <taxon>Malvales</taxon>
        <taxon>Malvaceae</taxon>
        <taxon>Malvoideae</taxon>
        <taxon>Hibiscus</taxon>
    </lineage>
</organism>
<keyword evidence="3" id="KW-1185">Reference proteome</keyword>
<dbReference type="Proteomes" id="UP001472677">
    <property type="component" value="Unassembled WGS sequence"/>
</dbReference>
<feature type="region of interest" description="Disordered" evidence="1">
    <location>
        <begin position="1"/>
        <end position="57"/>
    </location>
</feature>
<gene>
    <name evidence="2" type="ORF">V6N12_045003</name>
</gene>
<comment type="caution">
    <text evidence="2">The sequence shown here is derived from an EMBL/GenBank/DDBJ whole genome shotgun (WGS) entry which is preliminary data.</text>
</comment>
<evidence type="ECO:0000256" key="1">
    <source>
        <dbReference type="SAM" id="MobiDB-lite"/>
    </source>
</evidence>
<accession>A0ABR2G1H1</accession>
<evidence type="ECO:0000313" key="3">
    <source>
        <dbReference type="Proteomes" id="UP001472677"/>
    </source>
</evidence>
<feature type="compositionally biased region" description="Basic and acidic residues" evidence="1">
    <location>
        <begin position="33"/>
        <end position="43"/>
    </location>
</feature>
<sequence length="75" mass="8061">MEIQNVSGKRAQTEKSVSMASSAGIGTSSEKTVNSDEKRKTEGSGDNIHGSMDAVNEDCIGIHTHDYEGCTEREK</sequence>
<proteinExistence type="predicted"/>
<evidence type="ECO:0000313" key="2">
    <source>
        <dbReference type="EMBL" id="KAK8592910.1"/>
    </source>
</evidence>
<feature type="compositionally biased region" description="Polar residues" evidence="1">
    <location>
        <begin position="14"/>
        <end position="32"/>
    </location>
</feature>
<reference evidence="2 3" key="1">
    <citation type="journal article" date="2024" name="G3 (Bethesda)">
        <title>Genome assembly of Hibiscus sabdariffa L. provides insights into metabolisms of medicinal natural products.</title>
        <authorList>
            <person name="Kim T."/>
        </authorList>
    </citation>
    <scope>NUCLEOTIDE SEQUENCE [LARGE SCALE GENOMIC DNA]</scope>
    <source>
        <strain evidence="2">TK-2024</strain>
        <tissue evidence="2">Old leaves</tissue>
    </source>
</reference>